<dbReference type="PANTHER" id="PTHR14454:SF11">
    <property type="entry name" value="SERRANO, ISOFORM F"/>
    <property type="match status" value="1"/>
</dbReference>
<keyword evidence="4" id="KW-1185">Reference proteome</keyword>
<comment type="caution">
    <text evidence="3">The sequence shown here is derived from an EMBL/GenBank/DDBJ whole genome shotgun (WGS) entry which is preliminary data.</text>
</comment>
<dbReference type="Proteomes" id="UP001151699">
    <property type="component" value="Chromosome B"/>
</dbReference>
<evidence type="ECO:0000256" key="1">
    <source>
        <dbReference type="ARBA" id="ARBA00022553"/>
    </source>
</evidence>
<organism evidence="3 4">
    <name type="scientific">Pseudolycoriella hygida</name>
    <dbReference type="NCBI Taxonomy" id="35572"/>
    <lineage>
        <taxon>Eukaryota</taxon>
        <taxon>Metazoa</taxon>
        <taxon>Ecdysozoa</taxon>
        <taxon>Arthropoda</taxon>
        <taxon>Hexapoda</taxon>
        <taxon>Insecta</taxon>
        <taxon>Pterygota</taxon>
        <taxon>Neoptera</taxon>
        <taxon>Endopterygota</taxon>
        <taxon>Diptera</taxon>
        <taxon>Nematocera</taxon>
        <taxon>Sciaroidea</taxon>
        <taxon>Sciaridae</taxon>
        <taxon>Pseudolycoriella</taxon>
    </lineage>
</organism>
<evidence type="ECO:0000313" key="3">
    <source>
        <dbReference type="EMBL" id="KAJ6642897.1"/>
    </source>
</evidence>
<dbReference type="OrthoDB" id="6077228at2759"/>
<dbReference type="InterPro" id="IPR025946">
    <property type="entry name" value="CABIT_dom"/>
</dbReference>
<name>A0A9Q0S2E1_9DIPT</name>
<evidence type="ECO:0000259" key="2">
    <source>
        <dbReference type="Pfam" id="PF12736"/>
    </source>
</evidence>
<dbReference type="AlphaFoldDB" id="A0A9Q0S2E1"/>
<reference evidence="3" key="1">
    <citation type="submission" date="2022-07" db="EMBL/GenBank/DDBJ databases">
        <authorList>
            <person name="Trinca V."/>
            <person name="Uliana J.V.C."/>
            <person name="Torres T.T."/>
            <person name="Ward R.J."/>
            <person name="Monesi N."/>
        </authorList>
    </citation>
    <scope>NUCLEOTIDE SEQUENCE</scope>
    <source>
        <strain evidence="3">HSMRA1968</strain>
        <tissue evidence="3">Whole embryos</tissue>
    </source>
</reference>
<proteinExistence type="predicted"/>
<feature type="domain" description="CABIT" evidence="2">
    <location>
        <begin position="88"/>
        <end position="263"/>
    </location>
</feature>
<keyword evidence="1" id="KW-0597">Phosphoprotein</keyword>
<sequence length="299" mass="33600">MNQIKEKNISRLVNVLPLTHSYNVVQLTKICRSRLKAPGFLQLNKTNDMKMAATDGQITLAASRFGDTVAVYLRFNQVFHRDFAKTDLPAVAKIVKGQHQNLGVPTLSNPSLQSTALFLNAGKKYQILAQPIKIKEGRKPCNVGPKVLIPETYPGYFELLSEDGRSTRCIDNVLDLSRKPNLRVLVRETFRCNHLMKTIHAGEILTTMYDNGKYLKCKTSKDEVINLPLETKAKFSPIAKEDSISGVHSVKNLLKKRLPVIVSSLLCTRINAILSVRSSMTVYSRIDCIQNRPRPIIKN</sequence>
<accession>A0A9Q0S2E1</accession>
<evidence type="ECO:0000313" key="4">
    <source>
        <dbReference type="Proteomes" id="UP001151699"/>
    </source>
</evidence>
<dbReference type="PANTHER" id="PTHR14454">
    <property type="entry name" value="GRB2-ASSOCIATED AND REGULATOR OF MAPK PROTEIN FAMILY MEMBER"/>
    <property type="match status" value="1"/>
</dbReference>
<dbReference type="InterPro" id="IPR052281">
    <property type="entry name" value="GAREM"/>
</dbReference>
<dbReference type="Pfam" id="PF12736">
    <property type="entry name" value="CABIT"/>
    <property type="match status" value="1"/>
</dbReference>
<protein>
    <recommendedName>
        <fullName evidence="2">CABIT domain-containing protein</fullName>
    </recommendedName>
</protein>
<gene>
    <name evidence="3" type="ORF">Bhyg_07853</name>
</gene>
<dbReference type="EMBL" id="WJQU01000002">
    <property type="protein sequence ID" value="KAJ6642897.1"/>
    <property type="molecule type" value="Genomic_DNA"/>
</dbReference>